<gene>
    <name evidence="10" type="ORF">UFOPK1762_01801</name>
    <name evidence="11" type="ORF">UFOPK1906_01239</name>
    <name evidence="12" type="ORF">UFOPK2624_02086</name>
    <name evidence="13" type="ORF">UFOPK2969_01575</name>
    <name evidence="9" type="ORF">UFOPK3331_01553</name>
    <name evidence="14" type="ORF">UFOPK3785_02065</name>
    <name evidence="15" type="ORF">UFOPK3927_00814</name>
</gene>
<keyword evidence="4" id="KW-0028">Amino-acid biosynthesis</keyword>
<dbReference type="NCBIfam" id="TIGR01356">
    <property type="entry name" value="aroA"/>
    <property type="match status" value="1"/>
</dbReference>
<dbReference type="InterPro" id="IPR001986">
    <property type="entry name" value="Enolpyruvate_Tfrase_dom"/>
</dbReference>
<evidence type="ECO:0000256" key="7">
    <source>
        <dbReference type="ARBA" id="ARBA00044633"/>
    </source>
</evidence>
<organism evidence="11">
    <name type="scientific">freshwater metagenome</name>
    <dbReference type="NCBI Taxonomy" id="449393"/>
    <lineage>
        <taxon>unclassified sequences</taxon>
        <taxon>metagenomes</taxon>
        <taxon>ecological metagenomes</taxon>
    </lineage>
</organism>
<evidence type="ECO:0000313" key="13">
    <source>
        <dbReference type="EMBL" id="CAB4802997.1"/>
    </source>
</evidence>
<feature type="domain" description="Enolpyruvate transferase" evidence="8">
    <location>
        <begin position="12"/>
        <end position="422"/>
    </location>
</feature>
<accession>A0A6J6IS83</accession>
<comment type="pathway">
    <text evidence="1">Metabolic intermediate biosynthesis; chorismate biosynthesis; chorismate from D-erythrose 4-phosphate and phosphoenolpyruvate: step 6/7.</text>
</comment>
<evidence type="ECO:0000313" key="10">
    <source>
        <dbReference type="EMBL" id="CAB4598992.1"/>
    </source>
</evidence>
<dbReference type="EMBL" id="CAEZTY010000106">
    <property type="protein sequence ID" value="CAB4598992.1"/>
    <property type="molecule type" value="Genomic_DNA"/>
</dbReference>
<dbReference type="InterPro" id="IPR013792">
    <property type="entry name" value="RNA3'P_cycl/enolpyr_Trfase_a/b"/>
</dbReference>
<dbReference type="PANTHER" id="PTHR21090">
    <property type="entry name" value="AROM/DEHYDROQUINATE SYNTHASE"/>
    <property type="match status" value="1"/>
</dbReference>
<evidence type="ECO:0000313" key="12">
    <source>
        <dbReference type="EMBL" id="CAB4727014.1"/>
    </source>
</evidence>
<sequence length="431" mass="45267">MPDVLSIVPFKGPIDAVVTPPGSKSITNRSLLIAALASGESVLRGALLAEDTHAMIDCVEALGARVERSADDLALTITGIGGELANAGPDFFARQSGTTARFMAAVLALGSQPFLLDADDAMRRRPMGDALSALDSLGVTISAKGEAGFLPVEICGPPTLVGSMPTVVIDGSTSSQFTSGLLIAAACMQDGLRIELRGDIVSRPYLDMTVSVMHAFGAKVLTPDDRTFVVSAGCYQSTNYEIEPDASAASYFFALAAICGGSVCVKGLHRDSLQGDVRFVDVLETMGSNVVFEKDAITVTGAPLHGVNVDFSQISDTAQTIAAVAVFADGPTTVTGIGFIRRKETDRIAAVVTELQRLGIHATEDSDGFTVNPGPTNDAIIETYDDHRMAMSMALIGYNRAGVTISDPNCVAKTFPNYFDQMDELRNGISL</sequence>
<dbReference type="EMBL" id="CAFBOK010000080">
    <property type="protein sequence ID" value="CAB4982787.1"/>
    <property type="molecule type" value="Genomic_DNA"/>
</dbReference>
<dbReference type="AlphaFoldDB" id="A0A6J6IS83"/>
<name>A0A6J6IS83_9ZZZZ</name>
<dbReference type="GO" id="GO:0008652">
    <property type="term" value="P:amino acid biosynthetic process"/>
    <property type="evidence" value="ECO:0007669"/>
    <property type="project" value="UniProtKB-KW"/>
</dbReference>
<dbReference type="EMBL" id="CAEZVC010000079">
    <property type="protein sequence ID" value="CAB4627029.1"/>
    <property type="molecule type" value="Genomic_DNA"/>
</dbReference>
<evidence type="ECO:0000313" key="9">
    <source>
        <dbReference type="EMBL" id="CAB4345486.1"/>
    </source>
</evidence>
<evidence type="ECO:0000256" key="3">
    <source>
        <dbReference type="ARBA" id="ARBA00012450"/>
    </source>
</evidence>
<dbReference type="EMBL" id="CAFBNJ010000186">
    <property type="protein sequence ID" value="CAB4966853.1"/>
    <property type="molecule type" value="Genomic_DNA"/>
</dbReference>
<dbReference type="EMBL" id="CAFAAD010000155">
    <property type="protein sequence ID" value="CAB4802997.1"/>
    <property type="molecule type" value="Genomic_DNA"/>
</dbReference>
<protein>
    <recommendedName>
        <fullName evidence="3">3-phosphoshikimate 1-carboxyvinyltransferase</fullName>
        <ecNumber evidence="3">2.5.1.19</ecNumber>
    </recommendedName>
</protein>
<dbReference type="Pfam" id="PF00275">
    <property type="entry name" value="EPSP_synthase"/>
    <property type="match status" value="1"/>
</dbReference>
<dbReference type="InterPro" id="IPR006264">
    <property type="entry name" value="EPSP_synthase"/>
</dbReference>
<dbReference type="UniPathway" id="UPA00053">
    <property type="reaction ID" value="UER00089"/>
</dbReference>
<dbReference type="PANTHER" id="PTHR21090:SF5">
    <property type="entry name" value="PENTAFUNCTIONAL AROM POLYPEPTIDE"/>
    <property type="match status" value="1"/>
</dbReference>
<dbReference type="Gene3D" id="3.65.10.10">
    <property type="entry name" value="Enolpyruvate transferase domain"/>
    <property type="match status" value="2"/>
</dbReference>
<evidence type="ECO:0000259" key="8">
    <source>
        <dbReference type="Pfam" id="PF00275"/>
    </source>
</evidence>
<dbReference type="GO" id="GO:0009423">
    <property type="term" value="P:chorismate biosynthetic process"/>
    <property type="evidence" value="ECO:0007669"/>
    <property type="project" value="UniProtKB-UniPathway"/>
</dbReference>
<dbReference type="InterPro" id="IPR023193">
    <property type="entry name" value="EPSP_synthase_CS"/>
</dbReference>
<dbReference type="HAMAP" id="MF_00210">
    <property type="entry name" value="EPSP_synth"/>
    <property type="match status" value="1"/>
</dbReference>
<dbReference type="EMBL" id="CAEZXY010000173">
    <property type="protein sequence ID" value="CAB4727014.1"/>
    <property type="molecule type" value="Genomic_DNA"/>
</dbReference>
<evidence type="ECO:0000256" key="6">
    <source>
        <dbReference type="ARBA" id="ARBA00023141"/>
    </source>
</evidence>
<evidence type="ECO:0000256" key="4">
    <source>
        <dbReference type="ARBA" id="ARBA00022605"/>
    </source>
</evidence>
<dbReference type="PIRSF" id="PIRSF000505">
    <property type="entry name" value="EPSPS"/>
    <property type="match status" value="1"/>
</dbReference>
<comment type="catalytic activity">
    <reaction evidence="7">
        <text>3-phosphoshikimate + phosphoenolpyruvate = 5-O-(1-carboxyvinyl)-3-phosphoshikimate + phosphate</text>
        <dbReference type="Rhea" id="RHEA:21256"/>
        <dbReference type="ChEBI" id="CHEBI:43474"/>
        <dbReference type="ChEBI" id="CHEBI:57701"/>
        <dbReference type="ChEBI" id="CHEBI:58702"/>
        <dbReference type="ChEBI" id="CHEBI:145989"/>
        <dbReference type="EC" id="2.5.1.19"/>
    </reaction>
    <physiologicalReaction direction="left-to-right" evidence="7">
        <dbReference type="Rhea" id="RHEA:21257"/>
    </physiologicalReaction>
</comment>
<keyword evidence="6" id="KW-0057">Aromatic amino acid biosynthesis</keyword>
<evidence type="ECO:0000256" key="2">
    <source>
        <dbReference type="ARBA" id="ARBA00009948"/>
    </source>
</evidence>
<comment type="similarity">
    <text evidence="2">Belongs to the EPSP synthase family.</text>
</comment>
<keyword evidence="5" id="KW-0808">Transferase</keyword>
<evidence type="ECO:0000256" key="1">
    <source>
        <dbReference type="ARBA" id="ARBA00004811"/>
    </source>
</evidence>
<dbReference type="EC" id="2.5.1.19" evidence="3"/>
<dbReference type="EMBL" id="CAESAL010000072">
    <property type="protein sequence ID" value="CAB4345486.1"/>
    <property type="molecule type" value="Genomic_DNA"/>
</dbReference>
<reference evidence="11" key="1">
    <citation type="submission" date="2020-05" db="EMBL/GenBank/DDBJ databases">
        <authorList>
            <person name="Chiriac C."/>
            <person name="Salcher M."/>
            <person name="Ghai R."/>
            <person name="Kavagutti S V."/>
        </authorList>
    </citation>
    <scope>NUCLEOTIDE SEQUENCE</scope>
</reference>
<dbReference type="CDD" id="cd01556">
    <property type="entry name" value="EPSP_synthase"/>
    <property type="match status" value="1"/>
</dbReference>
<dbReference type="SUPFAM" id="SSF55205">
    <property type="entry name" value="EPT/RTPC-like"/>
    <property type="match status" value="1"/>
</dbReference>
<dbReference type="GO" id="GO:0003866">
    <property type="term" value="F:3-phosphoshikimate 1-carboxyvinyltransferase activity"/>
    <property type="evidence" value="ECO:0007669"/>
    <property type="project" value="UniProtKB-EC"/>
</dbReference>
<proteinExistence type="inferred from homology"/>
<evidence type="ECO:0000313" key="15">
    <source>
        <dbReference type="EMBL" id="CAB4982787.1"/>
    </source>
</evidence>
<dbReference type="GO" id="GO:0009073">
    <property type="term" value="P:aromatic amino acid family biosynthetic process"/>
    <property type="evidence" value="ECO:0007669"/>
    <property type="project" value="UniProtKB-KW"/>
</dbReference>
<evidence type="ECO:0000256" key="5">
    <source>
        <dbReference type="ARBA" id="ARBA00022679"/>
    </source>
</evidence>
<dbReference type="PROSITE" id="PS00885">
    <property type="entry name" value="EPSP_SYNTHASE_2"/>
    <property type="match status" value="1"/>
</dbReference>
<evidence type="ECO:0000313" key="11">
    <source>
        <dbReference type="EMBL" id="CAB4627029.1"/>
    </source>
</evidence>
<dbReference type="InterPro" id="IPR036968">
    <property type="entry name" value="Enolpyruvate_Tfrase_sf"/>
</dbReference>
<evidence type="ECO:0000313" key="14">
    <source>
        <dbReference type="EMBL" id="CAB4966853.1"/>
    </source>
</evidence>